<evidence type="ECO:0000256" key="1">
    <source>
        <dbReference type="SAM" id="Phobius"/>
    </source>
</evidence>
<protein>
    <submittedName>
        <fullName evidence="3">Cytochrome-ba3 oxidase subunit</fullName>
    </submittedName>
</protein>
<keyword evidence="1" id="KW-1133">Transmembrane helix</keyword>
<dbReference type="Proteomes" id="UP001597139">
    <property type="component" value="Unassembled WGS sequence"/>
</dbReference>
<organism evidence="3 4">
    <name type="scientific">Halolamina litorea</name>
    <dbReference type="NCBI Taxonomy" id="1515593"/>
    <lineage>
        <taxon>Archaea</taxon>
        <taxon>Methanobacteriati</taxon>
        <taxon>Methanobacteriota</taxon>
        <taxon>Stenosarchaea group</taxon>
        <taxon>Halobacteria</taxon>
        <taxon>Halobacteriales</taxon>
        <taxon>Haloferacaceae</taxon>
    </lineage>
</organism>
<comment type="caution">
    <text evidence="3">The sequence shown here is derived from an EMBL/GenBank/DDBJ whole genome shotgun (WGS) entry which is preliminary data.</text>
</comment>
<dbReference type="RefSeq" id="WP_267646077.1">
    <property type="nucleotide sequence ID" value="NZ_JANHGR010000001.1"/>
</dbReference>
<proteinExistence type="predicted"/>
<keyword evidence="1" id="KW-0472">Membrane</keyword>
<accession>A0ABD6BVA4</accession>
<evidence type="ECO:0000259" key="2">
    <source>
        <dbReference type="Pfam" id="PF26452"/>
    </source>
</evidence>
<feature type="domain" description="DUF8131" evidence="2">
    <location>
        <begin position="2"/>
        <end position="58"/>
    </location>
</feature>
<keyword evidence="4" id="KW-1185">Reference proteome</keyword>
<evidence type="ECO:0000313" key="4">
    <source>
        <dbReference type="Proteomes" id="UP001597139"/>
    </source>
</evidence>
<dbReference type="EMBL" id="JBHUCZ010000014">
    <property type="protein sequence ID" value="MFD1568720.1"/>
    <property type="molecule type" value="Genomic_DNA"/>
</dbReference>
<dbReference type="AlphaFoldDB" id="A0ABD6BVA4"/>
<gene>
    <name evidence="3" type="ORF">ACFSAU_14585</name>
</gene>
<feature type="transmembrane region" description="Helical" evidence="1">
    <location>
        <begin position="31"/>
        <end position="49"/>
    </location>
</feature>
<evidence type="ECO:0000313" key="3">
    <source>
        <dbReference type="EMBL" id="MFD1568720.1"/>
    </source>
</evidence>
<reference evidence="3 4" key="1">
    <citation type="journal article" date="2019" name="Int. J. Syst. Evol. Microbiol.">
        <title>The Global Catalogue of Microorganisms (GCM) 10K type strain sequencing project: providing services to taxonomists for standard genome sequencing and annotation.</title>
        <authorList>
            <consortium name="The Broad Institute Genomics Platform"/>
            <consortium name="The Broad Institute Genome Sequencing Center for Infectious Disease"/>
            <person name="Wu L."/>
            <person name="Ma J."/>
        </authorList>
    </citation>
    <scope>NUCLEOTIDE SEQUENCE [LARGE SCALE GENOMIC DNA]</scope>
    <source>
        <strain evidence="3 4">CGMCC 1.12859</strain>
    </source>
</reference>
<dbReference type="InterPro" id="IPR058444">
    <property type="entry name" value="DUF8131"/>
</dbReference>
<dbReference type="Pfam" id="PF26452">
    <property type="entry name" value="DUF8131"/>
    <property type="match status" value="1"/>
</dbReference>
<keyword evidence="1" id="KW-0812">Transmembrane</keyword>
<name>A0ABD6BVA4_9EURY</name>
<sequence>MSARKLIGISLASLVPVWVYALGVSGGVGVGLASTACVLLIVGGLYMMFGPHETPDAGGH</sequence>